<accession>A0AAE6BGD0</accession>
<proteinExistence type="predicted"/>
<dbReference type="RefSeq" id="WP_080830413.1">
    <property type="nucleotide sequence ID" value="NZ_CP039890.1"/>
</dbReference>
<dbReference type="Proteomes" id="UP000298579">
    <property type="component" value="Plasmid pAtCFBP5877a"/>
</dbReference>
<dbReference type="EMBL" id="CP039899">
    <property type="protein sequence ID" value="QCL82375.1"/>
    <property type="molecule type" value="Genomic_DNA"/>
</dbReference>
<dbReference type="AlphaFoldDB" id="A0AAE6BGD0"/>
<evidence type="ECO:0000313" key="2">
    <source>
        <dbReference type="Proteomes" id="UP000298579"/>
    </source>
</evidence>
<evidence type="ECO:0000313" key="1">
    <source>
        <dbReference type="EMBL" id="QCL82375.1"/>
    </source>
</evidence>
<sequence>MRTIALDHVTWRNCWADVGTYSHKATLENFIKDVVEPGLASLDSKITEYAEKGGAWEAFAVPDLKAVRRETTVAFSLAIQSIWERQLRGYLQRCVAELYPKRADLHDMTQSNKWVVVEALFLNLRGVALTSFPSYSVLSTLHLLGNAARHGEGQSVTKLRREHPEFWPEMPFGDYTPLVHLGKLLVTLEHLRHFSEAIGAFWDEIEIIRLRSLNSKDDRIHRGIEELIRQRKFVT</sequence>
<protein>
    <submittedName>
        <fullName evidence="1">Uncharacterized protein</fullName>
    </submittedName>
</protein>
<reference evidence="1 2" key="1">
    <citation type="submission" date="2019-04" db="EMBL/GenBank/DDBJ databases">
        <title>Complete genome sequence of Agrobacterium tumefaciens CFBP5877.</title>
        <authorList>
            <person name="Huang Y.-Y."/>
            <person name="Chiang H.-Y."/>
            <person name="Chou L."/>
            <person name="Lai E.-M."/>
            <person name="Kuo C.-H."/>
        </authorList>
    </citation>
    <scope>NUCLEOTIDE SEQUENCE [LARGE SCALE GENOMIC DNA]</scope>
    <source>
        <strain evidence="1 2">CFBP5877</strain>
        <plasmid evidence="2">patcfbp5877a</plasmid>
    </source>
</reference>
<keyword evidence="1" id="KW-0614">Plasmid</keyword>
<organism evidence="1 2">
    <name type="scientific">Agrobacterium tumefaciens</name>
    <dbReference type="NCBI Taxonomy" id="358"/>
    <lineage>
        <taxon>Bacteria</taxon>
        <taxon>Pseudomonadati</taxon>
        <taxon>Pseudomonadota</taxon>
        <taxon>Alphaproteobacteria</taxon>
        <taxon>Hyphomicrobiales</taxon>
        <taxon>Rhizobiaceae</taxon>
        <taxon>Rhizobium/Agrobacterium group</taxon>
        <taxon>Agrobacterium</taxon>
        <taxon>Agrobacterium tumefaciens complex</taxon>
    </lineage>
</organism>
<geneLocation type="plasmid" evidence="2">
    <name>patcfbp5877a</name>
</geneLocation>
<name>A0AAE6BGD0_AGRTU</name>
<gene>
    <name evidence="1" type="ORF">CFBP5877_24890</name>
</gene>